<dbReference type="FunFam" id="1.10.418.10:FF:000057">
    <property type="entry name" value="Calmin"/>
    <property type="match status" value="1"/>
</dbReference>
<dbReference type="GO" id="GO:0003779">
    <property type="term" value="F:actin binding"/>
    <property type="evidence" value="ECO:0007669"/>
    <property type="project" value="UniProtKB-KW"/>
</dbReference>
<evidence type="ECO:0000256" key="4">
    <source>
        <dbReference type="SAM" id="Coils"/>
    </source>
</evidence>
<dbReference type="SMART" id="SM00033">
    <property type="entry name" value="CH"/>
    <property type="match status" value="2"/>
</dbReference>
<dbReference type="Proteomes" id="UP001152795">
    <property type="component" value="Unassembled WGS sequence"/>
</dbReference>
<feature type="compositionally biased region" description="Acidic residues" evidence="5">
    <location>
        <begin position="2545"/>
        <end position="2556"/>
    </location>
</feature>
<dbReference type="CDD" id="cd21188">
    <property type="entry name" value="CH_PLEC-like_rpt1"/>
    <property type="match status" value="1"/>
</dbReference>
<protein>
    <submittedName>
        <fullName evidence="6">Nesprin-1-like isoform X1</fullName>
    </submittedName>
</protein>
<feature type="coiled-coil region" evidence="4">
    <location>
        <begin position="401"/>
        <end position="428"/>
    </location>
</feature>
<dbReference type="Gene3D" id="1.20.58.1060">
    <property type="match status" value="1"/>
</dbReference>
<dbReference type="PROSITE" id="PS00019">
    <property type="entry name" value="ACTININ_1"/>
    <property type="match status" value="1"/>
</dbReference>
<dbReference type="Gene3D" id="1.20.58.60">
    <property type="match status" value="12"/>
</dbReference>
<dbReference type="EMBL" id="CACRXK020000009">
    <property type="protein sequence ID" value="CAB3976725.1"/>
    <property type="molecule type" value="Genomic_DNA"/>
</dbReference>
<dbReference type="InterPro" id="IPR018159">
    <property type="entry name" value="Spectrin/alpha-actinin"/>
</dbReference>
<feature type="region of interest" description="Disordered" evidence="5">
    <location>
        <begin position="2538"/>
        <end position="2560"/>
    </location>
</feature>
<dbReference type="Gene3D" id="1.10.418.10">
    <property type="entry name" value="Calponin-like domain"/>
    <property type="match status" value="2"/>
</dbReference>
<keyword evidence="4" id="KW-0175">Coiled coil</keyword>
<dbReference type="Pfam" id="PF00307">
    <property type="entry name" value="CH"/>
    <property type="match status" value="2"/>
</dbReference>
<comment type="caution">
    <text evidence="6">The sequence shown here is derived from an EMBL/GenBank/DDBJ whole genome shotgun (WGS) entry which is preliminary data.</text>
</comment>
<feature type="region of interest" description="Disordered" evidence="5">
    <location>
        <begin position="2376"/>
        <end position="2410"/>
    </location>
</feature>
<feature type="region of interest" description="Disordered" evidence="5">
    <location>
        <begin position="4174"/>
        <end position="4195"/>
    </location>
</feature>
<evidence type="ECO:0000256" key="1">
    <source>
        <dbReference type="ARBA" id="ARBA00022553"/>
    </source>
</evidence>
<dbReference type="PANTHER" id="PTHR11915">
    <property type="entry name" value="SPECTRIN/FILAMIN RELATED CYTOSKELETAL PROTEIN"/>
    <property type="match status" value="1"/>
</dbReference>
<accession>A0A7D9D655</accession>
<dbReference type="SMART" id="SM00150">
    <property type="entry name" value="SPEC"/>
    <property type="match status" value="16"/>
</dbReference>
<evidence type="ECO:0000256" key="3">
    <source>
        <dbReference type="ARBA" id="ARBA00023203"/>
    </source>
</evidence>
<name>A0A7D9D655_PARCT</name>
<evidence type="ECO:0000256" key="5">
    <source>
        <dbReference type="SAM" id="MobiDB-lite"/>
    </source>
</evidence>
<dbReference type="FunFam" id="1.10.418.10:FF:000048">
    <property type="entry name" value="Short stop, isoform B"/>
    <property type="match status" value="1"/>
</dbReference>
<keyword evidence="3" id="KW-0009">Actin-binding</keyword>
<dbReference type="PROSITE" id="PS50021">
    <property type="entry name" value="CH"/>
    <property type="match status" value="2"/>
</dbReference>
<keyword evidence="1" id="KW-0597">Phosphoprotein</keyword>
<feature type="region of interest" description="Disordered" evidence="5">
    <location>
        <begin position="2639"/>
        <end position="2669"/>
    </location>
</feature>
<dbReference type="InterPro" id="IPR041615">
    <property type="entry name" value="Desmoplakin_SH3"/>
</dbReference>
<reference evidence="6" key="1">
    <citation type="submission" date="2020-04" db="EMBL/GenBank/DDBJ databases">
        <authorList>
            <person name="Alioto T."/>
            <person name="Alioto T."/>
            <person name="Gomez Garrido J."/>
        </authorList>
    </citation>
    <scope>NUCLEOTIDE SEQUENCE</scope>
    <source>
        <strain evidence="6">A484AB</strain>
    </source>
</reference>
<sequence length="4195" mass="481165">MSYVTNRARPSKVVDNLKFSRPRSQSPTLADRYVDRISDQRDAVQKKTFTKWVNHHLQKVNVVVEDMYLDFRDGTNLLLLLEILTEEKLPREKGHLRFHKLQNCQTALNFLVRKQVKVVNIHQNDIVDGNPKITLGLIWIIILHFQISDIKVIGQVEDMTPKAKLLHWCRRVTEGYPQVVVLNFTTSWKDGLAFNAIIHRYRPDLIDLSTLNRSTPEHNVNNAFNIAEKELGVPRLLDVEDVVTDHADEKSIMTYVSSLYDKFPRAVASFESREDEEKVLKYEEYCKYSEELVVWIKRVMIQLESRTFPTTIQGMKDVIQDFDQFYSEEFSRLEEKRNYVKEIVRDLHAFYGPMSSWLEFPQGCHPRDIEVLWLRLLRCIEERGGTLRAEMSRVQKVYQLADQIIHEAEEMEKTLPQLETKVTEEERVWSTLDVRVAHERFRNLEVTLKIFEDKLYKIYQNFEYLITGHYQGLEEIRTRINQIQTRWKVLLSRVSKFNVQSSRQFMQFDVSSHERKTKADWDVEPDSTSEKRQRVISPLKFSNIQKVSKKTLQQQRVPLPEISKTAVSPVQSSLEVTLNGSSPESKKLGHVNVILIVVKEKLQEIQDASYGQDVSSVEQLYKEHQSKHKEIMKLREDVEKACKSDAEPNSKQPTAELKQLFTELVTLSVQRTRNLRSLLTFMSEATKELIWMNQKEEIETLRDWGEQDLNVEEIEKYRKDFKTEIEMHEIEQRSVIGKGEHMLKSGHPAPHSIEAYVTSLRLQWTWVVELCRTLEEHLLNAHAYYQFYSEAKENKLWMTSKTEELRKLSERNHNENAEMIRTWKELMELKQELVNRHDKLSSLKLLGKRVVPLKQRSRPITSETPVQTICDYKQMQHEVKQGEKCTLLDNSQQQSWKVLTSHGKECVVPSVCFVIPAPDMETKDYMTSLEIEYKHLLTSWKANYSSLRRTLKTQEVSSNVKILELPEKVKLPNLNDSTSEDFERLLKEVRECEDLDFDLDSSTSTASQPSLVEEPMIRSQDDVRTFAESPASQPADYSNGQESAIDNLLHWVEATEKILKSKSRNVPLDIDALNNELQEIKEIQTERLFKWEPEYETLQDKRLSDPVLLEKYEKLQKKWNGTCHRLEDHQKRVELLHTVVELVVDLEKWITHVEDVLSHQPGLTKQSEELHQQLKQLKEIQTDMQPRRERIYQLKQASLKLASPECEHAANVITRWEKLSTEIQARSGRLQAAVEALENYQAMYDTEALWVTQMEELLTSDELKRISGEVSESKLQRLSAFFSDVRKHGKNIETVVSQGNEYVFDSQDFENALKRYAKSAQNPPDDATFEEASAARDEIRNHVESIQSRYQALQLHADDTRDRISRAMEENGVSHPEIEDETTRWNSSVQRLLDWVESQEESLANQSAPSLDKTELREQLDKHRKLSKDVLASQQPVENTLRQGRRFLEGNTDYLPTSARTQLDTKMVSLEIRWMRLQRESDNRYRRLVVIHEKLSTFEEVLHPFVAWLGRAEKQADAIMTEGSDLDTVEERMARHKDFICDVKRHEVDLKEVNHNGEVFLHEAKLFQVELENYVTAVEKPELLEGVAKDAQEQSWALENKLSDINERYNRLLILLSEKGSVLNQSWLQLRDYHIKINQLLPWLSSCEHRLALIMQTGNDGDDTSTKLKELKSLEGEAHAHYPEVVAVKVAGQNLPTSGAQASAASPRKTVPERYDELVSTMTSYETELQTSTVTTKTVKEDAKNLLKWLVEIKKRLEGLRPFQEDIEIHQTKILQFKIIQNDINRHRSSVEAINELHRKKKVKAKDIKLDQMNNMWREVMTLSTTMYTEITTVFVKTLKKFDVWIVTRLKRLESGELLTSDLLVFEENLSKLQKEVDSHVSTVQAVNQSAHELITLDKDPRRKESPVVSNLDSVNRDWQALSVQLMNATYKYNELREQMLKYHTAKKSVVSWFELIEARLIHLPPFGIDPKSIKKQMSEQQSIQDEAIKYKANIDMLMGMGKVIITITAKPGEELMKQPDLPITRDLQALNDRYDNIWRDIEKRGIDLETTLNNADKYFTALNEATTFLDECEKTLAHQPAIANDLPSIQKQLVSTENLLSKLENFTPVKDACSSGEDLIRDREEAPGCEDVKKQISLLKERQDSVLERARARRDRLLGAADRPISEFRSEVRNISAWIQESWNMMSAILRGEGTAVGNQRKIEQIDIENERMKPMMKEIRKNGENLIKYMNSRNQNPQSVVTMMTKLTKAWDEFQEKLLLTKETVNEGKTLPQEPEFLEKAVAIEAFSEFPEEDIDTEPMDTSEHVEEYTEEQGRKVKRITKKTVVKTTTTKGYSSVAPENGAEPEEHVEEFIDEQGRKVRRVTKRVVRRTQVPGEVEPSRESGLESQPFKLQVKPRNGSKSPDVHEYTDAQGRKIERIVKKTIGPLSMPEEKEPTGTTQESVDKDGIKVTRVIKRTVGPANGHLPREEKIPTDQEFIPIEFNIPIQIDQEMETEPELPQETVEEYINPQGRKMKRIIKRTVVIRTVNINGKPERVEEPHEEVYEEPVADDEQPSGDTVDERIGVMRVQKRVELPDWEPVEISHRPRRYEPDELDEPVQDKPAKLVFGLRPTKPLSEEVIKPSTVDRSFTQPDFDELFMPDEEPSNADGRPEGLSGPFELGEPKESTVSVRMHDKENPLKFKITTVKKSRVGHVEVEPRKSNEYLNFDEPNKTDDFVDNDGRSVRRVTTKKLTTRTVVNGNIGEPHETTVIPGDHLEFQISPQVQGTPVDVEDIKDNEGQQVTKITRKTLVTKHVTKDGVKTEVSEPIEQEKITPVFIPREPDSTDEPEQVHEYVDEKGRRVKRIIRKTYVTKTVTIKGQQVVEQELGEEYPEVSADELEPILAGIPFESLPIDEGTPVEEFTDDRGRLVRVIIVRTVVTRTTTKDGEKTVTTEPKEIVIYLIGGKPVKPESIMVNGQPIEPKKPQDIVPALTEFITPLEEIPVETVPLDENVPFDQSVPVEEFTDDQGRVVRVVIVRTIVTRTVIRNGEKTVTREPKEEVVYIIDGKPVEPETITVDGKPVEAKKPEDIVPFISEFVTPKEQAPVESLPFDESVPFDQGIPLEEFTDDQGRVVRVIIVKTIVTRTVIRNGVKTVTREPTEEVMYVIDGKPVEPETIVLHGKPVERKKPEDLLPAVAEGVTPLEEVPIESLPFDQGVPVDEFTDDQGRVVRVIIVRTIVTRTVIRNDEKTVTREPKEEVVYLIDGRPVEPQTIILHGKPVEAKTPEELLPSIAEGQVPLEDVPFEIVPFDQGTPVEEFTDDQGRVVKIIIVRTIVTRTVIRNGVKTVTREPKEEVVYIIDGKPVEPETITVDGKPVEAKKPEDIVPFISEFVTPDEQAPVESLPFDENVPFDQGTPVEEFTDDQGRVVKIIIVRTIVTRTVIRNGEKTVTREPKEEVVYIIDGKPVEPETITVDGKAVEAKKPKDIVPFISEFVTPEEQAPVESLPFDEIVPFDQGTPVEEFTDDQGRVVRVIIVRTIVTRTVIRNGEKTVIREPKEEVVYIIDGKPVEPETITVDGKAVEAKKPEDIVPFISEFVTPEEQAPVESLPFDENVPFDQGTPVEEFTDDQGRVVKIIIVRTIVTRTVIRNGEKTVTREPKEEVVYIIDGKPVEPETITVDGKPVEAKKPEDIVPFISEFVTPEEQAPVESLPFDENVPFDQGTPVEEFTDDQGRVVRVVIVRTIVTRTVIRNGEKTVTREPKEEVVYIIDGSPVEPGTITVDGKPVEAKNPEDIVPFISEFVTPEEQAPVESLPFDENVPFDQGTPVEEFTDDQGRVVKIIIVRTIVTRTVIRNGEKTVTKEPKEEVVYIIDGKPVEPETITVDDKPVEAKKPEDIVPFISEFVTPEEQAPVESIPFDESVPFDQGTPVEEFTDDQGRVVRVVIVRTIVTRTVIRNGVKTVTREPKQEAVYVIDGRPIEPENIMVDGKPIEHKAPEEYAIPVEHIPIEFVVGEEQEPSKPAIDELRELSKVLDENVIDIPVTVEPVEGAPSVTTVQFEERFLQEDYRVINFTKATIERDVPLESVMDQAVAELAETTQERPEMMLIAPSAEQHDRVVRRVIITSVVETYSVVIIREIYLRVIHGNSLLAQKIFDSGELSVLYEEVLKWMMEIGKKLDTLKPVSGEMDILKEQDSGMKINAASPDSKSSFPKIRNS</sequence>
<dbReference type="InterPro" id="IPR036872">
    <property type="entry name" value="CH_dom_sf"/>
</dbReference>
<keyword evidence="7" id="KW-1185">Reference proteome</keyword>
<feature type="compositionally biased region" description="Polar residues" evidence="5">
    <location>
        <begin position="4182"/>
        <end position="4195"/>
    </location>
</feature>
<dbReference type="Pfam" id="PF00435">
    <property type="entry name" value="Spectrin"/>
    <property type="match status" value="2"/>
</dbReference>
<evidence type="ECO:0000256" key="2">
    <source>
        <dbReference type="ARBA" id="ARBA00022737"/>
    </source>
</evidence>
<keyword evidence="2" id="KW-0677">Repeat</keyword>
<gene>
    <name evidence="6" type="ORF">PACLA_8A048632</name>
</gene>
<dbReference type="Gene3D" id="2.30.30.40">
    <property type="entry name" value="SH3 Domains"/>
    <property type="match status" value="1"/>
</dbReference>
<evidence type="ECO:0000313" key="7">
    <source>
        <dbReference type="Proteomes" id="UP001152795"/>
    </source>
</evidence>
<dbReference type="InterPro" id="IPR001715">
    <property type="entry name" value="CH_dom"/>
</dbReference>
<proteinExistence type="predicted"/>
<dbReference type="SUPFAM" id="SSF47576">
    <property type="entry name" value="Calponin-homology domain, CH-domain"/>
    <property type="match status" value="1"/>
</dbReference>
<dbReference type="InterPro" id="IPR001589">
    <property type="entry name" value="Actinin_actin-bd_CS"/>
</dbReference>
<dbReference type="SUPFAM" id="SSF46966">
    <property type="entry name" value="Spectrin repeat"/>
    <property type="match status" value="13"/>
</dbReference>
<evidence type="ECO:0000313" key="6">
    <source>
        <dbReference type="EMBL" id="CAB3976725.1"/>
    </source>
</evidence>
<dbReference type="Pfam" id="PF17902">
    <property type="entry name" value="SH3_10"/>
    <property type="match status" value="1"/>
</dbReference>
<dbReference type="InterPro" id="IPR002017">
    <property type="entry name" value="Spectrin_repeat"/>
</dbReference>
<dbReference type="OrthoDB" id="5990441at2759"/>
<organism evidence="6 7">
    <name type="scientific">Paramuricea clavata</name>
    <name type="common">Red gorgonian</name>
    <name type="synonym">Violescent sea-whip</name>
    <dbReference type="NCBI Taxonomy" id="317549"/>
    <lineage>
        <taxon>Eukaryota</taxon>
        <taxon>Metazoa</taxon>
        <taxon>Cnidaria</taxon>
        <taxon>Anthozoa</taxon>
        <taxon>Octocorallia</taxon>
        <taxon>Malacalcyonacea</taxon>
        <taxon>Plexauridae</taxon>
        <taxon>Paramuricea</taxon>
    </lineage>
</organism>
<dbReference type="CDD" id="cd00176">
    <property type="entry name" value="SPEC"/>
    <property type="match status" value="6"/>
</dbReference>